<dbReference type="PROSITE" id="PS00837">
    <property type="entry name" value="ALADH_PNT_2"/>
    <property type="match status" value="1"/>
</dbReference>
<dbReference type="CDD" id="cd05305">
    <property type="entry name" value="L-AlaDH"/>
    <property type="match status" value="1"/>
</dbReference>
<organism evidence="7 8">
    <name type="scientific">Thiolapillus brandeum</name>
    <dbReference type="NCBI Taxonomy" id="1076588"/>
    <lineage>
        <taxon>Bacteria</taxon>
        <taxon>Pseudomonadati</taxon>
        <taxon>Pseudomonadota</taxon>
        <taxon>Gammaproteobacteria</taxon>
        <taxon>Chromatiales</taxon>
        <taxon>Sedimenticolaceae</taxon>
        <taxon>Thiolapillus</taxon>
    </lineage>
</organism>
<dbReference type="EMBL" id="AP012273">
    <property type="protein sequence ID" value="BAO44624.1"/>
    <property type="molecule type" value="Genomic_DNA"/>
</dbReference>
<dbReference type="RefSeq" id="WP_041067676.1">
    <property type="nucleotide sequence ID" value="NZ_AP012273.1"/>
</dbReference>
<dbReference type="PANTHER" id="PTHR42795">
    <property type="entry name" value="ALANINE DEHYDROGENASE"/>
    <property type="match status" value="1"/>
</dbReference>
<dbReference type="SMART" id="SM01003">
    <property type="entry name" value="AlaDh_PNT_N"/>
    <property type="match status" value="1"/>
</dbReference>
<dbReference type="Pfam" id="PF01262">
    <property type="entry name" value="AlaDh_PNT_C"/>
    <property type="match status" value="1"/>
</dbReference>
<comment type="similarity">
    <text evidence="1">Belongs to the AlaDH/PNT family.</text>
</comment>
<dbReference type="NCBIfam" id="TIGR00518">
    <property type="entry name" value="alaDH"/>
    <property type="match status" value="1"/>
</dbReference>
<evidence type="ECO:0000256" key="4">
    <source>
        <dbReference type="ARBA" id="ARBA00023027"/>
    </source>
</evidence>
<gene>
    <name evidence="7" type="ORF">TBH_C1707</name>
</gene>
<dbReference type="GO" id="GO:0042853">
    <property type="term" value="P:L-alanine catabolic process"/>
    <property type="evidence" value="ECO:0007669"/>
    <property type="project" value="InterPro"/>
</dbReference>
<dbReference type="Proteomes" id="UP000031631">
    <property type="component" value="Chromosome"/>
</dbReference>
<evidence type="ECO:0000256" key="2">
    <source>
        <dbReference type="ARBA" id="ARBA00012897"/>
    </source>
</evidence>
<reference evidence="7 8" key="1">
    <citation type="journal article" date="2014" name="PLoS ONE">
        <title>Physiological and genomic features of a novel sulfur-oxidizing gammaproteobacterium belonging to a previously uncultivated symbiotic lineage isolated from a hydrothermal vent.</title>
        <authorList>
            <person name="Nunoura T."/>
            <person name="Takaki Y."/>
            <person name="Kazama H."/>
            <person name="Kakuta J."/>
            <person name="Shimamura S."/>
            <person name="Makita H."/>
            <person name="Hirai M."/>
            <person name="Miyazaki M."/>
            <person name="Takai K."/>
        </authorList>
    </citation>
    <scope>NUCLEOTIDE SEQUENCE [LARGE SCALE GENOMIC DNA]</scope>
    <source>
        <strain evidence="7 8">Hiromi1</strain>
    </source>
</reference>
<dbReference type="GO" id="GO:0005886">
    <property type="term" value="C:plasma membrane"/>
    <property type="evidence" value="ECO:0007669"/>
    <property type="project" value="TreeGrafter"/>
</dbReference>
<feature type="domain" description="Alanine dehydrogenase/pyridine nucleotide transhydrogenase NAD(H)-binding" evidence="5">
    <location>
        <begin position="147"/>
        <end position="294"/>
    </location>
</feature>
<dbReference type="InterPro" id="IPR007886">
    <property type="entry name" value="AlaDH/PNT_N"/>
</dbReference>
<dbReference type="SMART" id="SM01002">
    <property type="entry name" value="AlaDh_PNT_C"/>
    <property type="match status" value="1"/>
</dbReference>
<dbReference type="InterPro" id="IPR007698">
    <property type="entry name" value="AlaDH/PNT_NAD(H)-bd"/>
</dbReference>
<dbReference type="SUPFAM" id="SSF52283">
    <property type="entry name" value="Formate/glycerate dehydrogenase catalytic domain-like"/>
    <property type="match status" value="1"/>
</dbReference>
<dbReference type="EC" id="1.4.1.1" evidence="2"/>
<name>A0A7U6GJ96_9GAMM</name>
<evidence type="ECO:0000256" key="3">
    <source>
        <dbReference type="ARBA" id="ARBA00023002"/>
    </source>
</evidence>
<feature type="domain" description="Alanine dehydrogenase/pyridine nucleotide transhydrogenase N-terminal" evidence="6">
    <location>
        <begin position="4"/>
        <end position="135"/>
    </location>
</feature>
<keyword evidence="4" id="KW-0520">NAD</keyword>
<dbReference type="InterPro" id="IPR008143">
    <property type="entry name" value="Ala_DH/PNT_CS2"/>
</dbReference>
<dbReference type="InterPro" id="IPR036291">
    <property type="entry name" value="NAD(P)-bd_dom_sf"/>
</dbReference>
<proteinExistence type="inferred from homology"/>
<dbReference type="GO" id="GO:0000286">
    <property type="term" value="F:alanine dehydrogenase activity"/>
    <property type="evidence" value="ECO:0007669"/>
    <property type="project" value="UniProtKB-EC"/>
</dbReference>
<sequence>MRIAIPKEIKPLEGRVALVPDAAAELVHAGHEVFLQKSAGEASGYPDSRYEMAGVTILPDAPAIYEKGQMILKVKEPVGEELELLQAHHLLFSFLHLAALPELIERLCAIGLTAIAFETVEDHGLPILAPMSNVAGRIAVQSGTHYLHAPAGGKGLLLGGLPGTRRGRVVVLGAGNAGGNAARLAAGMGADVTVFDKLPAKLQAMMALGSNVTALYPYREALNTAVAQADLLIGAVLIPGAKAPHVVSREQVSRMQPGSVVVDIAVDQGGCVETTRPTTWEAPVYTECGVSHFCVTNMPGAVPKTSSSALSASLMPWVLRLAGKEWRKDPVLRAAINVEDGKVVHPALL</sequence>
<dbReference type="AlphaFoldDB" id="A0A7U6GJ96"/>
<evidence type="ECO:0000256" key="1">
    <source>
        <dbReference type="ARBA" id="ARBA00005689"/>
    </source>
</evidence>
<evidence type="ECO:0000259" key="5">
    <source>
        <dbReference type="SMART" id="SM01002"/>
    </source>
</evidence>
<dbReference type="Pfam" id="PF05222">
    <property type="entry name" value="AlaDh_PNT_N"/>
    <property type="match status" value="1"/>
</dbReference>
<protein>
    <recommendedName>
        <fullName evidence="2">alanine dehydrogenase</fullName>
        <ecNumber evidence="2">1.4.1.1</ecNumber>
    </recommendedName>
</protein>
<evidence type="ECO:0000259" key="6">
    <source>
        <dbReference type="SMART" id="SM01003"/>
    </source>
</evidence>
<dbReference type="InterPro" id="IPR008141">
    <property type="entry name" value="Ala_DH"/>
</dbReference>
<accession>A0A7U6GJ96</accession>
<dbReference type="Gene3D" id="3.40.50.720">
    <property type="entry name" value="NAD(P)-binding Rossmann-like Domain"/>
    <property type="match status" value="2"/>
</dbReference>
<keyword evidence="3 7" id="KW-0560">Oxidoreductase</keyword>
<evidence type="ECO:0000313" key="8">
    <source>
        <dbReference type="Proteomes" id="UP000031631"/>
    </source>
</evidence>
<dbReference type="OrthoDB" id="9804592at2"/>
<dbReference type="SUPFAM" id="SSF51735">
    <property type="entry name" value="NAD(P)-binding Rossmann-fold domains"/>
    <property type="match status" value="1"/>
</dbReference>
<evidence type="ECO:0000313" key="7">
    <source>
        <dbReference type="EMBL" id="BAO44624.1"/>
    </source>
</evidence>
<keyword evidence="8" id="KW-1185">Reference proteome</keyword>
<dbReference type="KEGG" id="tbn:TBH_C1707"/>
<dbReference type="PANTHER" id="PTHR42795:SF1">
    <property type="entry name" value="ALANINE DEHYDROGENASE"/>
    <property type="match status" value="1"/>
</dbReference>